<dbReference type="Pfam" id="PF13356">
    <property type="entry name" value="Arm-DNA-bind_3"/>
    <property type="match status" value="1"/>
</dbReference>
<keyword evidence="8" id="KW-1185">Reference proteome</keyword>
<dbReference type="InterPro" id="IPR053876">
    <property type="entry name" value="Phage_int_M"/>
</dbReference>
<comment type="similarity">
    <text evidence="1">Belongs to the 'phage' integrase family.</text>
</comment>
<dbReference type="InterPro" id="IPR038488">
    <property type="entry name" value="Integrase_DNA-bd_sf"/>
</dbReference>
<evidence type="ECO:0000256" key="3">
    <source>
        <dbReference type="ARBA" id="ARBA00023125"/>
    </source>
</evidence>
<reference evidence="7 8" key="1">
    <citation type="submission" date="2020-08" db="EMBL/GenBank/DDBJ databases">
        <title>Functional genomics of gut bacteria from endangered species of beetles.</title>
        <authorList>
            <person name="Carlos-Shanley C."/>
        </authorList>
    </citation>
    <scope>NUCLEOTIDE SEQUENCE [LARGE SCALE GENOMIC DNA]</scope>
    <source>
        <strain evidence="7 8">S00123</strain>
    </source>
</reference>
<evidence type="ECO:0000256" key="1">
    <source>
        <dbReference type="ARBA" id="ARBA00008857"/>
    </source>
</evidence>
<protein>
    <submittedName>
        <fullName evidence="7">Integrase</fullName>
    </submittedName>
</protein>
<comment type="caution">
    <text evidence="7">The sequence shown here is derived from an EMBL/GenBank/DDBJ whole genome shotgun (WGS) entry which is preliminary data.</text>
</comment>
<sequence>MALKVNKLTDRSVRGFKSKGYYSDGDGLYLVVSGTGGRSWIYRYRSGGARRDLGLGSFLDVSLVDARLARDAAKRAVAAGRDPLECGQSAPIPAPVAPMDPPRPVRVEGRPTLLACWKDYVAAQEGGWRGRKTKAGWMRSIERHAAAIKNRPIDEIDVETVLSVVQPMWLTKAESAGKLRERLERVLDYARVMKLRTGENPALWKGNLNHLLPPRPRLQRGHMPAMPYVQIPAFMKRLADSQGMSARALEFTILTASRETMTLEATWGEIRDDVWELDKSRMKERAFRQPLSVGALAVLEAIRPARVRPNQLIFPGPKGGVMSNMAMDMLLRDLAPGCTPHGMRSTFRDWAGDETHYAREVIEECLAHAVGDETERAYRRSDALRKRREVMQAWSAYCLPGSVSSGA</sequence>
<keyword evidence="4" id="KW-0233">DNA recombination</keyword>
<dbReference type="PANTHER" id="PTHR30629">
    <property type="entry name" value="PROPHAGE INTEGRASE"/>
    <property type="match status" value="1"/>
</dbReference>
<proteinExistence type="inferred from homology"/>
<organism evidence="7 8">
    <name type="scientific">Brevundimonas bullata</name>
    <dbReference type="NCBI Taxonomy" id="13160"/>
    <lineage>
        <taxon>Bacteria</taxon>
        <taxon>Pseudomonadati</taxon>
        <taxon>Pseudomonadota</taxon>
        <taxon>Alphaproteobacteria</taxon>
        <taxon>Caulobacterales</taxon>
        <taxon>Caulobacteraceae</taxon>
        <taxon>Brevundimonas</taxon>
    </lineage>
</organism>
<gene>
    <name evidence="7" type="ORF">HNP32_003313</name>
</gene>
<feature type="domain" description="Phage integrase central" evidence="6">
    <location>
        <begin position="116"/>
        <end position="207"/>
    </location>
</feature>
<dbReference type="InterPro" id="IPR050808">
    <property type="entry name" value="Phage_Integrase"/>
</dbReference>
<dbReference type="AlphaFoldDB" id="A0A7W7IS77"/>
<dbReference type="EMBL" id="JACHKY010000006">
    <property type="protein sequence ID" value="MBB4799555.1"/>
    <property type="molecule type" value="Genomic_DNA"/>
</dbReference>
<accession>A0A7W7IS77</accession>
<dbReference type="InterPro" id="IPR010998">
    <property type="entry name" value="Integrase_recombinase_N"/>
</dbReference>
<name>A0A7W7IS77_9CAUL</name>
<dbReference type="InterPro" id="IPR013762">
    <property type="entry name" value="Integrase-like_cat_sf"/>
</dbReference>
<dbReference type="GO" id="GO:0015074">
    <property type="term" value="P:DNA integration"/>
    <property type="evidence" value="ECO:0007669"/>
    <property type="project" value="UniProtKB-KW"/>
</dbReference>
<evidence type="ECO:0000256" key="2">
    <source>
        <dbReference type="ARBA" id="ARBA00022908"/>
    </source>
</evidence>
<evidence type="ECO:0000256" key="4">
    <source>
        <dbReference type="ARBA" id="ARBA00023172"/>
    </source>
</evidence>
<dbReference type="InterPro" id="IPR011010">
    <property type="entry name" value="DNA_brk_join_enz"/>
</dbReference>
<keyword evidence="2" id="KW-0229">DNA integration</keyword>
<dbReference type="GO" id="GO:0006310">
    <property type="term" value="P:DNA recombination"/>
    <property type="evidence" value="ECO:0007669"/>
    <property type="project" value="UniProtKB-KW"/>
</dbReference>
<dbReference type="SUPFAM" id="SSF56349">
    <property type="entry name" value="DNA breaking-rejoining enzymes"/>
    <property type="match status" value="1"/>
</dbReference>
<dbReference type="Gene3D" id="3.30.160.390">
    <property type="entry name" value="Integrase, DNA-binding domain"/>
    <property type="match status" value="1"/>
</dbReference>
<evidence type="ECO:0000313" key="7">
    <source>
        <dbReference type="EMBL" id="MBB4799555.1"/>
    </source>
</evidence>
<evidence type="ECO:0000259" key="5">
    <source>
        <dbReference type="Pfam" id="PF13356"/>
    </source>
</evidence>
<dbReference type="RefSeq" id="WP_184273024.1">
    <property type="nucleotide sequence ID" value="NZ_CP194722.1"/>
</dbReference>
<evidence type="ECO:0000259" key="6">
    <source>
        <dbReference type="Pfam" id="PF22022"/>
    </source>
</evidence>
<dbReference type="Pfam" id="PF22022">
    <property type="entry name" value="Phage_int_M"/>
    <property type="match status" value="1"/>
</dbReference>
<dbReference type="InterPro" id="IPR025166">
    <property type="entry name" value="Integrase_DNA_bind_dom"/>
</dbReference>
<dbReference type="Gene3D" id="1.10.150.130">
    <property type="match status" value="1"/>
</dbReference>
<feature type="domain" description="Integrase DNA-binding" evidence="5">
    <location>
        <begin position="8"/>
        <end position="85"/>
    </location>
</feature>
<dbReference type="Proteomes" id="UP000539957">
    <property type="component" value="Unassembled WGS sequence"/>
</dbReference>
<evidence type="ECO:0000313" key="8">
    <source>
        <dbReference type="Proteomes" id="UP000539957"/>
    </source>
</evidence>
<dbReference type="GO" id="GO:0003677">
    <property type="term" value="F:DNA binding"/>
    <property type="evidence" value="ECO:0007669"/>
    <property type="project" value="UniProtKB-KW"/>
</dbReference>
<dbReference type="PANTHER" id="PTHR30629:SF2">
    <property type="entry name" value="PROPHAGE INTEGRASE INTS-RELATED"/>
    <property type="match status" value="1"/>
</dbReference>
<keyword evidence="3" id="KW-0238">DNA-binding</keyword>
<dbReference type="Gene3D" id="1.10.443.10">
    <property type="entry name" value="Intergrase catalytic core"/>
    <property type="match status" value="1"/>
</dbReference>